<sequence>MSDEILREMCDKNYHQLLPLIAEKMQKEKEQKDKLNAVKARLIYGEESGIKIRSREESHYSESKDTNCFDQEPSKKARRQVIPEAHHRTLVFQKTQAAIDSIQPRRQSPRAKRTEVETRRHQQRQTPSRTTSQYSESEDSEGGHWKSRSRRQKSNTYEDDLYQPWTCEERNPFTLRIRHFSLPRTRMPSHVKTYDGSGDPEDHLKLFQSAAKTEGWAMPTWCHMFNSTLTGNARVWFDKLPKESIDSYEDLRTAFRENYLQQTKHIKDPVEIHHIKQRDGESTEDFMERYKAEVLDVEGAPECMRISGFMHGITHPGLIKRLYERIPRSVDEMYRMTTSFLQGEVAALSHGRRKASSSWKPSEGGDKPTFKKGFKNKQRPDRKPDRFSLLTKTPKEIFALEKGKFKAPPPMSGQAKDYPELLSGDSNVFPQLCGETRRKADESSKSKLGGHFVLGYPLGKGAMISGPSIQPPTAKQVLEEKIKIAIHPEYPEQTVAIGSTLTEKGRKELCALLKQNLDIFAWKPADMTGVPRNIAEHRLNIREGYSQSGKREQGEHARKRIKQS</sequence>
<reference evidence="3" key="1">
    <citation type="journal article" date="2022" name="Int. J. Mol. Sci.">
        <title>Draft Genome of Tanacetum Coccineum: Genomic Comparison of Closely Related Tanacetum-Family Plants.</title>
        <authorList>
            <person name="Yamashiro T."/>
            <person name="Shiraishi A."/>
            <person name="Nakayama K."/>
            <person name="Satake H."/>
        </authorList>
    </citation>
    <scope>NUCLEOTIDE SEQUENCE</scope>
</reference>
<keyword evidence="3" id="KW-0695">RNA-directed DNA polymerase</keyword>
<evidence type="ECO:0000313" key="4">
    <source>
        <dbReference type="Proteomes" id="UP001151760"/>
    </source>
</evidence>
<organism evidence="3 4">
    <name type="scientific">Tanacetum coccineum</name>
    <dbReference type="NCBI Taxonomy" id="301880"/>
    <lineage>
        <taxon>Eukaryota</taxon>
        <taxon>Viridiplantae</taxon>
        <taxon>Streptophyta</taxon>
        <taxon>Embryophyta</taxon>
        <taxon>Tracheophyta</taxon>
        <taxon>Spermatophyta</taxon>
        <taxon>Magnoliopsida</taxon>
        <taxon>eudicotyledons</taxon>
        <taxon>Gunneridae</taxon>
        <taxon>Pentapetalae</taxon>
        <taxon>asterids</taxon>
        <taxon>campanulids</taxon>
        <taxon>Asterales</taxon>
        <taxon>Asteraceae</taxon>
        <taxon>Asteroideae</taxon>
        <taxon>Anthemideae</taxon>
        <taxon>Anthemidinae</taxon>
        <taxon>Tanacetum</taxon>
    </lineage>
</organism>
<keyword evidence="3" id="KW-0548">Nucleotidyltransferase</keyword>
<keyword evidence="4" id="KW-1185">Reference proteome</keyword>
<feature type="region of interest" description="Disordered" evidence="1">
    <location>
        <begin position="544"/>
        <end position="564"/>
    </location>
</feature>
<feature type="compositionally biased region" description="Basic and acidic residues" evidence="1">
    <location>
        <begin position="55"/>
        <end position="75"/>
    </location>
</feature>
<name>A0ABQ5J2X7_9ASTR</name>
<reference evidence="3" key="2">
    <citation type="submission" date="2022-01" db="EMBL/GenBank/DDBJ databases">
        <authorList>
            <person name="Yamashiro T."/>
            <person name="Shiraishi A."/>
            <person name="Satake H."/>
            <person name="Nakayama K."/>
        </authorList>
    </citation>
    <scope>NUCLEOTIDE SEQUENCE</scope>
</reference>
<feature type="region of interest" description="Disordered" evidence="1">
    <location>
        <begin position="55"/>
        <end position="153"/>
    </location>
</feature>
<evidence type="ECO:0000259" key="2">
    <source>
        <dbReference type="Pfam" id="PF03732"/>
    </source>
</evidence>
<accession>A0ABQ5J2X7</accession>
<dbReference type="EMBL" id="BQNB010021481">
    <property type="protein sequence ID" value="GJU06852.1"/>
    <property type="molecule type" value="Genomic_DNA"/>
</dbReference>
<feature type="region of interest" description="Disordered" evidence="1">
    <location>
        <begin position="351"/>
        <end position="388"/>
    </location>
</feature>
<proteinExistence type="predicted"/>
<dbReference type="PANTHER" id="PTHR33223">
    <property type="entry name" value="CCHC-TYPE DOMAIN-CONTAINING PROTEIN"/>
    <property type="match status" value="1"/>
</dbReference>
<comment type="caution">
    <text evidence="3">The sequence shown here is derived from an EMBL/GenBank/DDBJ whole genome shotgun (WGS) entry which is preliminary data.</text>
</comment>
<dbReference type="Proteomes" id="UP001151760">
    <property type="component" value="Unassembled WGS sequence"/>
</dbReference>
<feature type="compositionally biased region" description="Low complexity" evidence="1">
    <location>
        <begin position="124"/>
        <end position="133"/>
    </location>
</feature>
<evidence type="ECO:0000313" key="3">
    <source>
        <dbReference type="EMBL" id="GJU06852.1"/>
    </source>
</evidence>
<keyword evidence="3" id="KW-0808">Transferase</keyword>
<dbReference type="InterPro" id="IPR005162">
    <property type="entry name" value="Retrotrans_gag_dom"/>
</dbReference>
<protein>
    <submittedName>
        <fullName evidence="3">Reverse transcriptase domain-containing protein</fullName>
    </submittedName>
</protein>
<dbReference type="GO" id="GO:0003964">
    <property type="term" value="F:RNA-directed DNA polymerase activity"/>
    <property type="evidence" value="ECO:0007669"/>
    <property type="project" value="UniProtKB-KW"/>
</dbReference>
<dbReference type="PANTHER" id="PTHR33223:SF11">
    <property type="entry name" value="ELEMENT PROTEIN, PUTATIVE-RELATED"/>
    <property type="match status" value="1"/>
</dbReference>
<feature type="domain" description="Retrotransposon gag" evidence="2">
    <location>
        <begin position="224"/>
        <end position="314"/>
    </location>
</feature>
<gene>
    <name evidence="3" type="ORF">Tco_1123282</name>
</gene>
<dbReference type="Pfam" id="PF03732">
    <property type="entry name" value="Retrotrans_gag"/>
    <property type="match status" value="1"/>
</dbReference>
<evidence type="ECO:0000256" key="1">
    <source>
        <dbReference type="SAM" id="MobiDB-lite"/>
    </source>
</evidence>